<comment type="caution">
    <text evidence="1">The sequence shown here is derived from an EMBL/GenBank/DDBJ whole genome shotgun (WGS) entry which is preliminary data.</text>
</comment>
<gene>
    <name evidence="1" type="ORF">IAA67_09215</name>
</gene>
<accession>A0A9D0Z7P0</accession>
<evidence type="ECO:0000313" key="2">
    <source>
        <dbReference type="Proteomes" id="UP000886874"/>
    </source>
</evidence>
<dbReference type="SUPFAM" id="SSF56281">
    <property type="entry name" value="Metallo-hydrolase/oxidoreductase"/>
    <property type="match status" value="1"/>
</dbReference>
<reference evidence="1" key="2">
    <citation type="journal article" date="2021" name="PeerJ">
        <title>Extensive microbial diversity within the chicken gut microbiome revealed by metagenomics and culture.</title>
        <authorList>
            <person name="Gilroy R."/>
            <person name="Ravi A."/>
            <person name="Getino M."/>
            <person name="Pursley I."/>
            <person name="Horton D.L."/>
            <person name="Alikhan N.F."/>
            <person name="Baker D."/>
            <person name="Gharbi K."/>
            <person name="Hall N."/>
            <person name="Watson M."/>
            <person name="Adriaenssens E.M."/>
            <person name="Foster-Nyarko E."/>
            <person name="Jarju S."/>
            <person name="Secka A."/>
            <person name="Antonio M."/>
            <person name="Oren A."/>
            <person name="Chaudhuri R.R."/>
            <person name="La Ragione R."/>
            <person name="Hildebrand F."/>
            <person name="Pallen M.J."/>
        </authorList>
    </citation>
    <scope>NUCLEOTIDE SEQUENCE</scope>
    <source>
        <strain evidence="1">ChiSjej2B20-13462</strain>
    </source>
</reference>
<protein>
    <submittedName>
        <fullName evidence="1">MBL fold metallo-hydrolase</fullName>
    </submittedName>
</protein>
<evidence type="ECO:0000313" key="1">
    <source>
        <dbReference type="EMBL" id="HIQ70494.1"/>
    </source>
</evidence>
<dbReference type="InterPro" id="IPR050114">
    <property type="entry name" value="UPF0173_UPF0282_UlaG_hydrolase"/>
</dbReference>
<name>A0A9D0Z7P0_9FIRM</name>
<proteinExistence type="predicted"/>
<dbReference type="EMBL" id="DVFN01000134">
    <property type="protein sequence ID" value="HIQ70494.1"/>
    <property type="molecule type" value="Genomic_DNA"/>
</dbReference>
<dbReference type="PANTHER" id="PTHR43546">
    <property type="entry name" value="UPF0173 METAL-DEPENDENT HYDROLASE MJ1163-RELATED"/>
    <property type="match status" value="1"/>
</dbReference>
<dbReference type="InterPro" id="IPR036866">
    <property type="entry name" value="RibonucZ/Hydroxyglut_hydro"/>
</dbReference>
<organism evidence="1 2">
    <name type="scientific">Candidatus Avoscillospira stercorigallinarum</name>
    <dbReference type="NCBI Taxonomy" id="2840708"/>
    <lineage>
        <taxon>Bacteria</taxon>
        <taxon>Bacillati</taxon>
        <taxon>Bacillota</taxon>
        <taxon>Clostridia</taxon>
        <taxon>Eubacteriales</taxon>
        <taxon>Oscillospiraceae</taxon>
        <taxon>Oscillospiraceae incertae sedis</taxon>
        <taxon>Candidatus Avoscillospira</taxon>
    </lineage>
</organism>
<dbReference type="AlphaFoldDB" id="A0A9D0Z7P0"/>
<dbReference type="Proteomes" id="UP000886874">
    <property type="component" value="Unassembled WGS sequence"/>
</dbReference>
<reference evidence="1" key="1">
    <citation type="submission" date="2020-10" db="EMBL/GenBank/DDBJ databases">
        <authorList>
            <person name="Gilroy R."/>
        </authorList>
    </citation>
    <scope>NUCLEOTIDE SEQUENCE</scope>
    <source>
        <strain evidence="1">ChiSjej2B20-13462</strain>
    </source>
</reference>
<dbReference type="Gene3D" id="3.60.15.10">
    <property type="entry name" value="Ribonuclease Z/Hydroxyacylglutathione hydrolase-like"/>
    <property type="match status" value="1"/>
</dbReference>
<dbReference type="Pfam" id="PF13483">
    <property type="entry name" value="Lactamase_B_3"/>
    <property type="match status" value="1"/>
</dbReference>
<sequence length="224" mass="25702">MLRVYPIFHSGFLVELRECCLLFDYWRGELPAVDPAKTLYVFVSHGHRDHYTPRLRELTARWPRRYFFTGGVAGEEFHTMAPGDRAAVDGVTVEAFDSTDEGVSFLVRAEGTAVFHAGDLNLWYWEGDTEAERAEMTRRFEAVLDRLRGEPLDLAFLVLDSRQTEADAAAGIDRFQEAVGAKYIFPMHFGGDEALLNRRMARLRDTTHMLDPRRKPYYDLSDDS</sequence>